<dbReference type="RefSeq" id="WP_190923527.1">
    <property type="nucleotide sequence ID" value="NZ_JACXJA010000001.1"/>
</dbReference>
<accession>A0A927C5I8</accession>
<dbReference type="InterPro" id="IPR006050">
    <property type="entry name" value="DNA_photolyase_N"/>
</dbReference>
<comment type="similarity">
    <text evidence="4">Belongs to the DNA photolyase family.</text>
</comment>
<dbReference type="SUPFAM" id="SSF48173">
    <property type="entry name" value="Cryptochrome/photolyase FAD-binding domain"/>
    <property type="match status" value="1"/>
</dbReference>
<comment type="caution">
    <text evidence="6">The sequence shown here is derived from an EMBL/GenBank/DDBJ whole genome shotgun (WGS) entry which is preliminary data.</text>
</comment>
<feature type="binding site" evidence="3">
    <location>
        <begin position="358"/>
        <end position="360"/>
    </location>
    <ligand>
        <name>FAD</name>
        <dbReference type="ChEBI" id="CHEBI:57692"/>
    </ligand>
</feature>
<dbReference type="Pfam" id="PF03441">
    <property type="entry name" value="FAD_binding_7"/>
    <property type="match status" value="1"/>
</dbReference>
<reference evidence="6" key="1">
    <citation type="submission" date="2020-09" db="EMBL/GenBank/DDBJ databases">
        <title>A novel bacterium of genus Paenibacillus, isolated from South China Sea.</title>
        <authorList>
            <person name="Huang H."/>
            <person name="Mo K."/>
            <person name="Hu Y."/>
        </authorList>
    </citation>
    <scope>NUCLEOTIDE SEQUENCE</scope>
    <source>
        <strain evidence="6">IB182363</strain>
    </source>
</reference>
<dbReference type="Proteomes" id="UP000639396">
    <property type="component" value="Unassembled WGS sequence"/>
</dbReference>
<protein>
    <submittedName>
        <fullName evidence="6">Deoxyribodipyrimidine photo-lyase</fullName>
    </submittedName>
</protein>
<dbReference type="Gene3D" id="1.25.40.80">
    <property type="match status" value="1"/>
</dbReference>
<dbReference type="AlphaFoldDB" id="A0A927C5I8"/>
<feature type="binding site" evidence="3">
    <location>
        <begin position="265"/>
        <end position="272"/>
    </location>
    <ligand>
        <name>FAD</name>
        <dbReference type="ChEBI" id="CHEBI:57692"/>
    </ligand>
</feature>
<organism evidence="6 7">
    <name type="scientific">Paenibacillus oceani</name>
    <dbReference type="NCBI Taxonomy" id="2772510"/>
    <lineage>
        <taxon>Bacteria</taxon>
        <taxon>Bacillati</taxon>
        <taxon>Bacillota</taxon>
        <taxon>Bacilli</taxon>
        <taxon>Bacillales</taxon>
        <taxon>Paenibacillaceae</taxon>
        <taxon>Paenibacillus</taxon>
    </lineage>
</organism>
<keyword evidence="2 3" id="KW-0274">FAD</keyword>
<dbReference type="InterPro" id="IPR002081">
    <property type="entry name" value="Cryptochrome/DNA_photolyase_1"/>
</dbReference>
<dbReference type="InterPro" id="IPR036134">
    <property type="entry name" value="Crypto/Photolyase_FAD-like_sf"/>
</dbReference>
<dbReference type="GO" id="GO:0071949">
    <property type="term" value="F:FAD binding"/>
    <property type="evidence" value="ECO:0007669"/>
    <property type="project" value="TreeGrafter"/>
</dbReference>
<evidence type="ECO:0000313" key="6">
    <source>
        <dbReference type="EMBL" id="MBD2860392.1"/>
    </source>
</evidence>
<evidence type="ECO:0000256" key="3">
    <source>
        <dbReference type="PIRSR" id="PIRSR602081-1"/>
    </source>
</evidence>
<feature type="binding site" evidence="3">
    <location>
        <begin position="232"/>
        <end position="236"/>
    </location>
    <ligand>
        <name>FAD</name>
        <dbReference type="ChEBI" id="CHEBI:57692"/>
    </ligand>
</feature>
<proteinExistence type="inferred from homology"/>
<dbReference type="InterPro" id="IPR036155">
    <property type="entry name" value="Crypto/Photolyase_N_sf"/>
</dbReference>
<keyword evidence="1 3" id="KW-0285">Flavoprotein</keyword>
<name>A0A927C5I8_9BACL</name>
<feature type="binding site" evidence="3">
    <location>
        <position position="220"/>
    </location>
    <ligand>
        <name>FAD</name>
        <dbReference type="ChEBI" id="CHEBI:57692"/>
    </ligand>
</feature>
<dbReference type="PANTHER" id="PTHR11455">
    <property type="entry name" value="CRYPTOCHROME"/>
    <property type="match status" value="1"/>
</dbReference>
<dbReference type="GO" id="GO:0003904">
    <property type="term" value="F:deoxyribodipyrimidine photo-lyase activity"/>
    <property type="evidence" value="ECO:0007669"/>
    <property type="project" value="TreeGrafter"/>
</dbReference>
<sequence length="464" mass="53260">MILFVHRKDLRVTDMPAFAYIARTGLPSLHLFILDPAILNAERARAHSGLRFLGLLARLQSLYRHHGQTLNLVCGTPEEIVPQIALVHEATEVVFHRDNTPYARHRDTSIHETLHRLGIPLTTISDQPLADPEELHRYAGRQSPYKVFTPFYRKWSEFVHTYFQPPVTTRLADLRTLVLDESIRQRYAPPYSLERFRGDVRLEAPEERLERFIADKLPDYAQRRDSYADDATSGLSGYINSGSLSVRTVCGKLLGEPDFEPWRRQLAWRDFYLYQSVFDPLFFEYEHYYDLSGLGDRHFEAWRKGRTGIPIVDAAMTQLNETGSMPNRLRMVTAMFLTKNLLAPFTLGEQTFRMMLTDADNVLNRGGWLWSASLGYDAAPYFRIMNPVTQSETWDPSGEYIRRWLPGQRGLSDRDVHRPLPHAVVDLKASRARAIEVYKRLIAEARARIGVPDGQPGSGDSADE</sequence>
<evidence type="ECO:0000256" key="1">
    <source>
        <dbReference type="ARBA" id="ARBA00022630"/>
    </source>
</evidence>
<dbReference type="PRINTS" id="PR00147">
    <property type="entry name" value="DNAPHOTLYASE"/>
</dbReference>
<evidence type="ECO:0000313" key="7">
    <source>
        <dbReference type="Proteomes" id="UP000639396"/>
    </source>
</evidence>
<evidence type="ECO:0000256" key="4">
    <source>
        <dbReference type="RuleBase" id="RU004182"/>
    </source>
</evidence>
<dbReference type="SUPFAM" id="SSF52425">
    <property type="entry name" value="Cryptochrome/photolyase, N-terminal domain"/>
    <property type="match status" value="1"/>
</dbReference>
<dbReference type="GO" id="GO:0003677">
    <property type="term" value="F:DNA binding"/>
    <property type="evidence" value="ECO:0007669"/>
    <property type="project" value="TreeGrafter"/>
</dbReference>
<feature type="domain" description="Photolyase/cryptochrome alpha/beta" evidence="5">
    <location>
        <begin position="1"/>
        <end position="129"/>
    </location>
</feature>
<comment type="cofactor">
    <cofactor evidence="3">
        <name>FAD</name>
        <dbReference type="ChEBI" id="CHEBI:57692"/>
    </cofactor>
    <text evidence="3">Binds 1 FAD per subunit.</text>
</comment>
<feature type="binding site" evidence="3">
    <location>
        <position position="262"/>
    </location>
    <ligand>
        <name>FAD</name>
        <dbReference type="ChEBI" id="CHEBI:57692"/>
    </ligand>
</feature>
<gene>
    <name evidence="6" type="ORF">IDH45_00130</name>
</gene>
<dbReference type="Gene3D" id="1.10.579.10">
    <property type="entry name" value="DNA Cyclobutane Dipyrimidine Photolyase, subunit A, domain 3"/>
    <property type="match status" value="1"/>
</dbReference>
<dbReference type="PANTHER" id="PTHR11455:SF9">
    <property type="entry name" value="CRYPTOCHROME CIRCADIAN CLOCK 5 ISOFORM X1"/>
    <property type="match status" value="1"/>
</dbReference>
<evidence type="ECO:0000259" key="5">
    <source>
        <dbReference type="PROSITE" id="PS51645"/>
    </source>
</evidence>
<dbReference type="PROSITE" id="PS51645">
    <property type="entry name" value="PHR_CRY_ALPHA_BETA"/>
    <property type="match status" value="1"/>
</dbReference>
<dbReference type="Pfam" id="PF00875">
    <property type="entry name" value="DNA_photolyase"/>
    <property type="match status" value="1"/>
</dbReference>
<dbReference type="InterPro" id="IPR014729">
    <property type="entry name" value="Rossmann-like_a/b/a_fold"/>
</dbReference>
<dbReference type="Gene3D" id="3.40.50.620">
    <property type="entry name" value="HUPs"/>
    <property type="match status" value="1"/>
</dbReference>
<dbReference type="InterPro" id="IPR005101">
    <property type="entry name" value="Cryptochr/Photolyase_FAD-bd"/>
</dbReference>
<keyword evidence="7" id="KW-1185">Reference proteome</keyword>
<dbReference type="EMBL" id="JACXJA010000001">
    <property type="protein sequence ID" value="MBD2860392.1"/>
    <property type="molecule type" value="Genomic_DNA"/>
</dbReference>
<evidence type="ECO:0000256" key="2">
    <source>
        <dbReference type="ARBA" id="ARBA00022827"/>
    </source>
</evidence>
<keyword evidence="4" id="KW-0157">Chromophore</keyword>